<dbReference type="Gene3D" id="3.40.50.300">
    <property type="entry name" value="P-loop containing nucleotide triphosphate hydrolases"/>
    <property type="match status" value="2"/>
</dbReference>
<dbReference type="Proteomes" id="UP000432089">
    <property type="component" value="Unassembled WGS sequence"/>
</dbReference>
<evidence type="ECO:0000313" key="3">
    <source>
        <dbReference type="Proteomes" id="UP000432089"/>
    </source>
</evidence>
<dbReference type="AlphaFoldDB" id="A0A7V7PMN9"/>
<dbReference type="Pfam" id="PF13604">
    <property type="entry name" value="AAA_30"/>
    <property type="match status" value="1"/>
</dbReference>
<evidence type="ECO:0000313" key="2">
    <source>
        <dbReference type="EMBL" id="KAB0678441.1"/>
    </source>
</evidence>
<comment type="caution">
    <text evidence="2">The sequence shown here is derived from an EMBL/GenBank/DDBJ whole genome shotgun (WGS) entry which is preliminary data.</text>
</comment>
<dbReference type="Gene3D" id="2.30.30.940">
    <property type="match status" value="1"/>
</dbReference>
<gene>
    <name evidence="2" type="ORF">F6X38_15505</name>
</gene>
<dbReference type="InterPro" id="IPR014862">
    <property type="entry name" value="TrwC"/>
</dbReference>
<reference evidence="2 3" key="1">
    <citation type="submission" date="2019-09" db="EMBL/GenBank/DDBJ databases">
        <title>YIM 132180 draft genome.</title>
        <authorList>
            <person name="Zhang K."/>
        </authorList>
    </citation>
    <scope>NUCLEOTIDE SEQUENCE [LARGE SCALE GENOMIC DNA]</scope>
    <source>
        <strain evidence="2 3">YIM 132180</strain>
    </source>
</reference>
<dbReference type="SUPFAM" id="SSF52540">
    <property type="entry name" value="P-loop containing nucleoside triphosphate hydrolases"/>
    <property type="match status" value="2"/>
</dbReference>
<dbReference type="CDD" id="cd18809">
    <property type="entry name" value="SF1_C_RecD"/>
    <property type="match status" value="1"/>
</dbReference>
<dbReference type="Pfam" id="PF08751">
    <property type="entry name" value="TrwC"/>
    <property type="match status" value="1"/>
</dbReference>
<organism evidence="2 3">
    <name type="scientific">Plantimonas leprariae</name>
    <dbReference type="NCBI Taxonomy" id="2615207"/>
    <lineage>
        <taxon>Bacteria</taxon>
        <taxon>Pseudomonadati</taxon>
        <taxon>Pseudomonadota</taxon>
        <taxon>Alphaproteobacteria</taxon>
        <taxon>Hyphomicrobiales</taxon>
        <taxon>Aurantimonadaceae</taxon>
        <taxon>Plantimonas</taxon>
    </lineage>
</organism>
<dbReference type="SUPFAM" id="SSF55464">
    <property type="entry name" value="Origin of replication-binding domain, RBD-like"/>
    <property type="match status" value="1"/>
</dbReference>
<accession>A0A7V7PMN9</accession>
<dbReference type="NCBIfam" id="NF041492">
    <property type="entry name" value="MobF"/>
    <property type="match status" value="1"/>
</dbReference>
<sequence length="894" mass="95831">MSRTRVVGRPPNRRPSFLVASFALIRSSAYYTRESSAVRYYEVGAEASGIWLRGHERLGVTAGTAVRAPDFDRACQGLDRMGRLLVRHAGAGKRTLGVDLTLSSPKSVSVAWALGDAAMRETIEAAEREAVEAIIRLVEAEIPLARRGRAGSRRERAAFAVAAFTHSEARPERHADGTVMPSPQRHHHLCWPNIGERADGTWGALDTVALRSWRNAIGSQYRLAVATALQQRGLAIEVPDNDWRWSVRGVPEALCRFFSARRASIEEELAEAGVTSGAAPALAAAVTLAGRRDKQAVAGPDLIWQWKDAAAALGHPAEAVLADVRAAGRAAAAELTTERCEALATERVASVPAALTGHSATFERRHLIEAVANALVGSRSDPARTIEMADALVADGRVATLGEARCELVYSTPAMIATERRLVEVARRLAGERVAAPDPALVTRLVAEQNLNAEQAAVARAATSGARLTLVQGAAGTGKSTTLSAITRAWQSEGYTVVGAAIAWRAAHGLRDDLGVASRAIDSWLARDGGERPIFGPKTCLLVEEGGLQASPQALQLLRQVERTGGVAVIVGDENQLRPIGPGHAMRLIREVVGASEIATVVRQREAWAREAPQAFARGGAAAALATFDERGLVHFHDGPRATVEAVAAEWQRQRDAAPERSVLVTAKTNAEVRAVSTAIRRHLRERDMLRGPDVIAAAADASGNGYQLRLAEGDRVRFLVRQDALGVINGTEAEIAAIREAADGSVRIAARVGERTVEFAPADVADDQGRAKLAHAYAATIFQAQGITVDATLVLLSARFDRHDAYVAASRARGDTVLFVDSRTLDREMAADTLELVQAGDRDARLGFLAERLARASAKTTTLDLLAAELKTAATEWDRSRARERRRELGHEL</sequence>
<proteinExistence type="predicted"/>
<name>A0A7V7PMN9_9HYPH</name>
<dbReference type="EMBL" id="VZDO01000013">
    <property type="protein sequence ID" value="KAB0678441.1"/>
    <property type="molecule type" value="Genomic_DNA"/>
</dbReference>
<protein>
    <submittedName>
        <fullName evidence="2">Relaxase domain-containing protein</fullName>
    </submittedName>
</protein>
<feature type="domain" description="TrwC relaxase" evidence="1">
    <location>
        <begin position="28"/>
        <end position="312"/>
    </location>
</feature>
<keyword evidence="3" id="KW-1185">Reference proteome</keyword>
<evidence type="ECO:0000259" key="1">
    <source>
        <dbReference type="Pfam" id="PF08751"/>
    </source>
</evidence>
<dbReference type="InterPro" id="IPR027417">
    <property type="entry name" value="P-loop_NTPase"/>
</dbReference>